<evidence type="ECO:0000256" key="2">
    <source>
        <dbReference type="SAM" id="SignalP"/>
    </source>
</evidence>
<accession>A0A4S4FT86</accession>
<proteinExistence type="predicted"/>
<sequence>MLESSRGGSAVRATGRTTSRRAKASRAARTATVLTAALAALATSAALAGCTSASVTPTESATPTVRAPSSSTPDSSAPQLGPLGAPGCSPASPIVTGGDGFPEVQGTGTDGSTLYGLIMASTVPLAASDDTAKFVWRMTGDGAVTVRVTDPAGHEKTPAWGPERHGGSTYHRPGDEWGTGIVLSEPGCWTVHLHRSTGDADVWLDVLPPGGS</sequence>
<name>A0A4S4FT86_9MICO</name>
<organism evidence="3 4">
    <name type="scientific">Orlajensenia flava</name>
    <dbReference type="NCBI Taxonomy" id="2565934"/>
    <lineage>
        <taxon>Bacteria</taxon>
        <taxon>Bacillati</taxon>
        <taxon>Actinomycetota</taxon>
        <taxon>Actinomycetes</taxon>
        <taxon>Micrococcales</taxon>
        <taxon>Microbacteriaceae</taxon>
        <taxon>Orlajensenia</taxon>
    </lineage>
</organism>
<evidence type="ECO:0000313" key="4">
    <source>
        <dbReference type="Proteomes" id="UP000307380"/>
    </source>
</evidence>
<protein>
    <submittedName>
        <fullName evidence="3">Uncharacterized protein</fullName>
    </submittedName>
</protein>
<reference evidence="3 4" key="1">
    <citation type="submission" date="2019-04" db="EMBL/GenBank/DDBJ databases">
        <authorList>
            <person name="Jiang L."/>
        </authorList>
    </citation>
    <scope>NUCLEOTIDE SEQUENCE [LARGE SCALE GENOMIC DNA]</scope>
    <source>
        <strain evidence="3 4">YIM 131861</strain>
    </source>
</reference>
<keyword evidence="2" id="KW-0732">Signal</keyword>
<feature type="signal peptide" evidence="2">
    <location>
        <begin position="1"/>
        <end position="48"/>
    </location>
</feature>
<gene>
    <name evidence="3" type="ORF">E6C70_11670</name>
</gene>
<dbReference type="OrthoDB" id="3535880at2"/>
<dbReference type="EMBL" id="SSSN01000008">
    <property type="protein sequence ID" value="THG33644.1"/>
    <property type="molecule type" value="Genomic_DNA"/>
</dbReference>
<feature type="region of interest" description="Disordered" evidence="1">
    <location>
        <begin position="1"/>
        <end position="28"/>
    </location>
</feature>
<dbReference type="RefSeq" id="WP_136424731.1">
    <property type="nucleotide sequence ID" value="NZ_SSSN01000008.1"/>
</dbReference>
<evidence type="ECO:0000313" key="3">
    <source>
        <dbReference type="EMBL" id="THG33644.1"/>
    </source>
</evidence>
<dbReference type="AlphaFoldDB" id="A0A4S4FT86"/>
<keyword evidence="4" id="KW-1185">Reference proteome</keyword>
<feature type="compositionally biased region" description="Low complexity" evidence="1">
    <location>
        <begin position="67"/>
        <end position="78"/>
    </location>
</feature>
<evidence type="ECO:0000256" key="1">
    <source>
        <dbReference type="SAM" id="MobiDB-lite"/>
    </source>
</evidence>
<feature type="chain" id="PRO_5038732705" evidence="2">
    <location>
        <begin position="49"/>
        <end position="212"/>
    </location>
</feature>
<dbReference type="Proteomes" id="UP000307380">
    <property type="component" value="Unassembled WGS sequence"/>
</dbReference>
<feature type="region of interest" description="Disordered" evidence="1">
    <location>
        <begin position="53"/>
        <end position="107"/>
    </location>
</feature>
<comment type="caution">
    <text evidence="3">The sequence shown here is derived from an EMBL/GenBank/DDBJ whole genome shotgun (WGS) entry which is preliminary data.</text>
</comment>